<feature type="binding site" evidence="3">
    <location>
        <begin position="198"/>
        <end position="200"/>
    </location>
    <ligand>
        <name>NAD(+)</name>
        <dbReference type="ChEBI" id="CHEBI:57540"/>
    </ligand>
</feature>
<feature type="binding site" evidence="3">
    <location>
        <position position="55"/>
    </location>
    <ligand>
        <name>substrate</name>
    </ligand>
</feature>
<feature type="binding site" evidence="3 4">
    <location>
        <position position="132"/>
    </location>
    <ligand>
        <name>Zn(2+)</name>
        <dbReference type="ChEBI" id="CHEBI:29105"/>
    </ligand>
</feature>
<feature type="binding site" evidence="3">
    <location>
        <begin position="8"/>
        <end position="27"/>
    </location>
    <ligand>
        <name>NAD(+)</name>
        <dbReference type="ChEBI" id="CHEBI:57540"/>
    </ligand>
</feature>
<feature type="binding site" evidence="3">
    <location>
        <position position="216"/>
    </location>
    <ligand>
        <name>NAD(+)</name>
        <dbReference type="ChEBI" id="CHEBI:57540"/>
    </ligand>
</feature>
<evidence type="ECO:0000313" key="6">
    <source>
        <dbReference type="EMBL" id="QKV18889.1"/>
    </source>
</evidence>
<comment type="subcellular location">
    <subcellularLocation>
        <location evidence="3">Cytoplasm</location>
    </subcellularLocation>
</comment>
<feature type="binding site" evidence="3 4">
    <location>
        <position position="135"/>
    </location>
    <ligand>
        <name>Zn(2+)</name>
        <dbReference type="ChEBI" id="CHEBI:29105"/>
    </ligand>
</feature>
<dbReference type="RefSeq" id="WP_175276782.1">
    <property type="nucleotide sequence ID" value="NZ_CP054836.1"/>
</dbReference>
<keyword evidence="3 4" id="KW-0479">Metal-binding</keyword>
<dbReference type="PANTHER" id="PTHR11085">
    <property type="entry name" value="NAD-DEPENDENT PROTEIN DEACYLASE SIRTUIN-5, MITOCHONDRIAL-RELATED"/>
    <property type="match status" value="1"/>
</dbReference>
<dbReference type="Gene3D" id="3.30.1600.10">
    <property type="entry name" value="SIR2/SIRT2 'Small Domain"/>
    <property type="match status" value="1"/>
</dbReference>
<comment type="catalytic activity">
    <reaction evidence="3">
        <text>N(6)-succinyl-L-lysyl-[protein] + NAD(+) + H2O = 2''-O-succinyl-ADP-D-ribose + nicotinamide + L-lysyl-[protein]</text>
        <dbReference type="Rhea" id="RHEA:47668"/>
        <dbReference type="Rhea" id="RHEA-COMP:9752"/>
        <dbReference type="Rhea" id="RHEA-COMP:11877"/>
        <dbReference type="ChEBI" id="CHEBI:15377"/>
        <dbReference type="ChEBI" id="CHEBI:17154"/>
        <dbReference type="ChEBI" id="CHEBI:29969"/>
        <dbReference type="ChEBI" id="CHEBI:57540"/>
        <dbReference type="ChEBI" id="CHEBI:87830"/>
        <dbReference type="ChEBI" id="CHEBI:87832"/>
    </reaction>
</comment>
<dbReference type="AlphaFoldDB" id="A0A6N1VIA4"/>
<organism evidence="6 7">
    <name type="scientific">Oricola thermophila</name>
    <dbReference type="NCBI Taxonomy" id="2742145"/>
    <lineage>
        <taxon>Bacteria</taxon>
        <taxon>Pseudomonadati</taxon>
        <taxon>Pseudomonadota</taxon>
        <taxon>Alphaproteobacteria</taxon>
        <taxon>Hyphomicrobiales</taxon>
        <taxon>Ahrensiaceae</taxon>
        <taxon>Oricola</taxon>
    </lineage>
</organism>
<evidence type="ECO:0000256" key="4">
    <source>
        <dbReference type="PROSITE-ProRule" id="PRU00236"/>
    </source>
</evidence>
<feature type="binding site" evidence="3">
    <location>
        <position position="52"/>
    </location>
    <ligand>
        <name>substrate</name>
    </ligand>
</feature>
<dbReference type="InterPro" id="IPR003000">
    <property type="entry name" value="Sirtuin"/>
</dbReference>
<dbReference type="SUPFAM" id="SSF52467">
    <property type="entry name" value="DHS-like NAD/FAD-binding domain"/>
    <property type="match status" value="1"/>
</dbReference>
<dbReference type="PROSITE" id="PS50305">
    <property type="entry name" value="SIRTUIN"/>
    <property type="match status" value="1"/>
</dbReference>
<keyword evidence="3 4" id="KW-0862">Zinc</keyword>
<name>A0A6N1VIA4_9HYPH</name>
<dbReference type="GO" id="GO:0036054">
    <property type="term" value="F:protein-malonyllysine demalonylase activity"/>
    <property type="evidence" value="ECO:0007669"/>
    <property type="project" value="InterPro"/>
</dbReference>
<keyword evidence="2 3" id="KW-0520">NAD</keyword>
<proteinExistence type="inferred from homology"/>
<dbReference type="GO" id="GO:0070403">
    <property type="term" value="F:NAD+ binding"/>
    <property type="evidence" value="ECO:0007669"/>
    <property type="project" value="UniProtKB-UniRule"/>
</dbReference>
<feature type="domain" description="Deacetylase sirtuin-type" evidence="5">
    <location>
        <begin position="1"/>
        <end position="234"/>
    </location>
</feature>
<dbReference type="PANTHER" id="PTHR11085:SF4">
    <property type="entry name" value="NAD-DEPENDENT PROTEIN DEACYLASE"/>
    <property type="match status" value="1"/>
</dbReference>
<feature type="binding site" evidence="3 4">
    <location>
        <position position="113"/>
    </location>
    <ligand>
        <name>Zn(2+)</name>
        <dbReference type="ChEBI" id="CHEBI:29105"/>
    </ligand>
</feature>
<dbReference type="GO" id="GO:0017136">
    <property type="term" value="F:histone deacetylase activity, NAD-dependent"/>
    <property type="evidence" value="ECO:0007669"/>
    <property type="project" value="TreeGrafter"/>
</dbReference>
<feature type="binding site" evidence="3 4">
    <location>
        <position position="116"/>
    </location>
    <ligand>
        <name>Zn(2+)</name>
        <dbReference type="ChEBI" id="CHEBI:29105"/>
    </ligand>
</feature>
<keyword evidence="7" id="KW-1185">Reference proteome</keyword>
<dbReference type="InterPro" id="IPR026591">
    <property type="entry name" value="Sirtuin_cat_small_dom_sf"/>
</dbReference>
<dbReference type="GO" id="GO:0036055">
    <property type="term" value="F:protein-succinyllysine desuccinylase activity"/>
    <property type="evidence" value="ECO:0007669"/>
    <property type="project" value="UniProtKB-UniRule"/>
</dbReference>
<keyword evidence="1" id="KW-0808">Transferase</keyword>
<dbReference type="EMBL" id="CP054836">
    <property type="protein sequence ID" value="QKV18889.1"/>
    <property type="molecule type" value="Genomic_DNA"/>
</dbReference>
<comment type="function">
    <text evidence="3">NAD-dependent lysine deacetylase and desuccinylase that specifically removes acetyl and succinyl groups on target proteins. Modulates the activities of several proteins which are inactive in their acylated form.</text>
</comment>
<sequence length="235" mass="26132">MNIVVLTGAGISAESGLSTFRDPDGVWARYDPMQLATPEAFAADPELVHAFYNDRRSELRAVRPNAAHEALVRLEDALGDDFLLVTQNIDDLHERAGSRKLIHMHGELRRAWCRACENRFDWEGDMTTASACPACGTVGYVRPDIVWFGEMPYRMEEIFRRLDACDLFVAIGTSGAVYPAAEFVEIASRTGAETVELNLQRSDGTHLFDSHRHGPATRIVPAFIDELLARLKAQG</sequence>
<protein>
    <recommendedName>
        <fullName evidence="3">NAD-dependent protein deacylase</fullName>
        <ecNumber evidence="3">2.3.1.286</ecNumber>
    </recommendedName>
    <alternativeName>
        <fullName evidence="3">Regulatory protein SIR2 homolog</fullName>
    </alternativeName>
</protein>
<dbReference type="Gene3D" id="3.40.50.1220">
    <property type="entry name" value="TPP-binding domain"/>
    <property type="match status" value="1"/>
</dbReference>
<evidence type="ECO:0000259" key="5">
    <source>
        <dbReference type="PROSITE" id="PS50305"/>
    </source>
</evidence>
<gene>
    <name evidence="3" type="primary">cobB</name>
    <name evidence="6" type="ORF">HTY61_10725</name>
</gene>
<feature type="binding site" evidence="3">
    <location>
        <begin position="172"/>
        <end position="174"/>
    </location>
    <ligand>
        <name>NAD(+)</name>
        <dbReference type="ChEBI" id="CHEBI:57540"/>
    </ligand>
</feature>
<comment type="cofactor">
    <cofactor evidence="3">
        <name>Zn(2+)</name>
        <dbReference type="ChEBI" id="CHEBI:29105"/>
    </cofactor>
    <text evidence="3">Binds 1 zinc ion per subunit.</text>
</comment>
<dbReference type="InterPro" id="IPR029035">
    <property type="entry name" value="DHS-like_NAD/FAD-binding_dom"/>
</dbReference>
<evidence type="ECO:0000256" key="2">
    <source>
        <dbReference type="ARBA" id="ARBA00023027"/>
    </source>
</evidence>
<dbReference type="Proteomes" id="UP000509367">
    <property type="component" value="Chromosome"/>
</dbReference>
<dbReference type="GO" id="GO:0008270">
    <property type="term" value="F:zinc ion binding"/>
    <property type="evidence" value="ECO:0007669"/>
    <property type="project" value="UniProtKB-UniRule"/>
</dbReference>
<comment type="similarity">
    <text evidence="3">Belongs to the sirtuin family. Class III subfamily.</text>
</comment>
<dbReference type="InterPro" id="IPR027546">
    <property type="entry name" value="Sirtuin_class_III"/>
</dbReference>
<feature type="binding site" evidence="3">
    <location>
        <begin position="87"/>
        <end position="90"/>
    </location>
    <ligand>
        <name>NAD(+)</name>
        <dbReference type="ChEBI" id="CHEBI:57540"/>
    </ligand>
</feature>
<dbReference type="Pfam" id="PF02146">
    <property type="entry name" value="SIR2"/>
    <property type="match status" value="1"/>
</dbReference>
<comment type="catalytic activity">
    <reaction evidence="3">
        <text>N(6)-acetyl-L-lysyl-[protein] + NAD(+) + H2O = 2''-O-acetyl-ADP-D-ribose + nicotinamide + L-lysyl-[protein]</text>
        <dbReference type="Rhea" id="RHEA:43636"/>
        <dbReference type="Rhea" id="RHEA-COMP:9752"/>
        <dbReference type="Rhea" id="RHEA-COMP:10731"/>
        <dbReference type="ChEBI" id="CHEBI:15377"/>
        <dbReference type="ChEBI" id="CHEBI:17154"/>
        <dbReference type="ChEBI" id="CHEBI:29969"/>
        <dbReference type="ChEBI" id="CHEBI:57540"/>
        <dbReference type="ChEBI" id="CHEBI:61930"/>
        <dbReference type="ChEBI" id="CHEBI:83767"/>
        <dbReference type="EC" id="2.3.1.286"/>
    </reaction>
</comment>
<feature type="active site" description="Proton acceptor" evidence="3 4">
    <location>
        <position position="105"/>
    </location>
</feature>
<dbReference type="CDD" id="cd01412">
    <property type="entry name" value="SIRT5_Af1_CobB"/>
    <property type="match status" value="1"/>
</dbReference>
<dbReference type="KEGG" id="orm:HTY61_10725"/>
<dbReference type="HAMAP" id="MF_01121">
    <property type="entry name" value="Sirtuin_ClassIII"/>
    <property type="match status" value="1"/>
</dbReference>
<evidence type="ECO:0000313" key="7">
    <source>
        <dbReference type="Proteomes" id="UP000509367"/>
    </source>
</evidence>
<keyword evidence="3" id="KW-0963">Cytoplasm</keyword>
<dbReference type="InterPro" id="IPR026590">
    <property type="entry name" value="Ssirtuin_cat_dom"/>
</dbReference>
<dbReference type="GO" id="GO:0005737">
    <property type="term" value="C:cytoplasm"/>
    <property type="evidence" value="ECO:0007669"/>
    <property type="project" value="UniProtKB-SubCell"/>
</dbReference>
<dbReference type="InterPro" id="IPR050134">
    <property type="entry name" value="NAD-dep_sirtuin_deacylases"/>
</dbReference>
<reference evidence="6 7" key="1">
    <citation type="submission" date="2020-06" db="EMBL/GenBank/DDBJ databases">
        <title>Oricola thermophila sp. nov. isolated from a tidal sediments.</title>
        <authorList>
            <person name="Kwon K.K."/>
            <person name="Yang S.-H."/>
            <person name="Park M.-J."/>
        </authorList>
    </citation>
    <scope>NUCLEOTIDE SEQUENCE [LARGE SCALE GENOMIC DNA]</scope>
    <source>
        <strain evidence="6 7">MEBiC13590</strain>
    </source>
</reference>
<evidence type="ECO:0000256" key="3">
    <source>
        <dbReference type="HAMAP-Rule" id="MF_01121"/>
    </source>
</evidence>
<comment type="domain">
    <text evidence="3">2 residues (Tyr-52 and Arg-55) present in a large hydrophobic pocket are probably involved in substrate specificity. They are important for desuccinylation activity, but dispensable for deacetylation activity.</text>
</comment>
<dbReference type="EC" id="2.3.1.286" evidence="3"/>
<evidence type="ECO:0000256" key="1">
    <source>
        <dbReference type="ARBA" id="ARBA00022679"/>
    </source>
</evidence>
<accession>A0A6N1VIA4</accession>